<accession>A0A0E9W2U9</accession>
<dbReference type="EMBL" id="GBXM01024712">
    <property type="protein sequence ID" value="JAH83865.1"/>
    <property type="molecule type" value="Transcribed_RNA"/>
</dbReference>
<reference evidence="1" key="1">
    <citation type="submission" date="2014-11" db="EMBL/GenBank/DDBJ databases">
        <authorList>
            <person name="Amaro Gonzalez C."/>
        </authorList>
    </citation>
    <scope>NUCLEOTIDE SEQUENCE</scope>
</reference>
<proteinExistence type="predicted"/>
<sequence>MLNNCGEMQPRHSTSLFFLRWVTFNQ</sequence>
<reference evidence="1" key="2">
    <citation type="journal article" date="2015" name="Fish Shellfish Immunol.">
        <title>Early steps in the European eel (Anguilla anguilla)-Vibrio vulnificus interaction in the gills: Role of the RtxA13 toxin.</title>
        <authorList>
            <person name="Callol A."/>
            <person name="Pajuelo D."/>
            <person name="Ebbesson L."/>
            <person name="Teles M."/>
            <person name="MacKenzie S."/>
            <person name="Amaro C."/>
        </authorList>
    </citation>
    <scope>NUCLEOTIDE SEQUENCE</scope>
</reference>
<evidence type="ECO:0000313" key="1">
    <source>
        <dbReference type="EMBL" id="JAH83865.1"/>
    </source>
</evidence>
<name>A0A0E9W2U9_ANGAN</name>
<protein>
    <submittedName>
        <fullName evidence="1">Uncharacterized protein</fullName>
    </submittedName>
</protein>
<dbReference type="AlphaFoldDB" id="A0A0E9W2U9"/>
<organism evidence="1">
    <name type="scientific">Anguilla anguilla</name>
    <name type="common">European freshwater eel</name>
    <name type="synonym">Muraena anguilla</name>
    <dbReference type="NCBI Taxonomy" id="7936"/>
    <lineage>
        <taxon>Eukaryota</taxon>
        <taxon>Metazoa</taxon>
        <taxon>Chordata</taxon>
        <taxon>Craniata</taxon>
        <taxon>Vertebrata</taxon>
        <taxon>Euteleostomi</taxon>
        <taxon>Actinopterygii</taxon>
        <taxon>Neopterygii</taxon>
        <taxon>Teleostei</taxon>
        <taxon>Anguilliformes</taxon>
        <taxon>Anguillidae</taxon>
        <taxon>Anguilla</taxon>
    </lineage>
</organism>